<sequence length="130" mass="14049">MRDRPVKGSRRGPVCIAHVYLWHEAHLMLNALRSAGLPVWLEGAEIHSMRPAAGLALGGVRLMVVAAREEEARACLADLPLPVMTALPRPATIMFAALMMLVLMGVLSAVAVAPAMNGFYPTRPSREARI</sequence>
<proteinExistence type="predicted"/>
<dbReference type="RefSeq" id="WP_271884230.1">
    <property type="nucleotide sequence ID" value="NZ_CP067136.1"/>
</dbReference>
<evidence type="ECO:0000313" key="3">
    <source>
        <dbReference type="Proteomes" id="UP001219349"/>
    </source>
</evidence>
<reference evidence="2 3" key="1">
    <citation type="submission" date="2021-01" db="EMBL/GenBank/DDBJ databases">
        <title>Biogeographic distribution of Paracoccus.</title>
        <authorList>
            <person name="Hollensteiner J."/>
            <person name="Leineberger J."/>
            <person name="Brinkhoff T."/>
            <person name="Daniel R."/>
        </authorList>
    </citation>
    <scope>NUCLEOTIDE SEQUENCE [LARGE SCALE GENOMIC DNA]</scope>
    <source>
        <strain evidence="2 3">KCTC 22803</strain>
    </source>
</reference>
<keyword evidence="1" id="KW-1133">Transmembrane helix</keyword>
<accession>A0ABY7SKD3</accession>
<protein>
    <recommendedName>
        <fullName evidence="4">DUF2007 domain-containing protein</fullName>
    </recommendedName>
</protein>
<dbReference type="EMBL" id="CP067136">
    <property type="protein sequence ID" value="WCR06487.1"/>
    <property type="molecule type" value="Genomic_DNA"/>
</dbReference>
<feature type="transmembrane region" description="Helical" evidence="1">
    <location>
        <begin position="93"/>
        <end position="116"/>
    </location>
</feature>
<evidence type="ECO:0000313" key="2">
    <source>
        <dbReference type="EMBL" id="WCR06487.1"/>
    </source>
</evidence>
<gene>
    <name evidence="2" type="ORF">JHX87_13455</name>
</gene>
<organism evidence="2 3">
    <name type="scientific">Paracoccus fistulariae</name>
    <dbReference type="NCBI Taxonomy" id="658446"/>
    <lineage>
        <taxon>Bacteria</taxon>
        <taxon>Pseudomonadati</taxon>
        <taxon>Pseudomonadota</taxon>
        <taxon>Alphaproteobacteria</taxon>
        <taxon>Rhodobacterales</taxon>
        <taxon>Paracoccaceae</taxon>
        <taxon>Paracoccus</taxon>
    </lineage>
</organism>
<name>A0ABY7SKD3_9RHOB</name>
<keyword evidence="1" id="KW-0812">Transmembrane</keyword>
<evidence type="ECO:0000256" key="1">
    <source>
        <dbReference type="SAM" id="Phobius"/>
    </source>
</evidence>
<keyword evidence="1" id="KW-0472">Membrane</keyword>
<keyword evidence="3" id="KW-1185">Reference proteome</keyword>
<dbReference type="Proteomes" id="UP001219349">
    <property type="component" value="Chromosome"/>
</dbReference>
<evidence type="ECO:0008006" key="4">
    <source>
        <dbReference type="Google" id="ProtNLM"/>
    </source>
</evidence>